<evidence type="ECO:0008006" key="4">
    <source>
        <dbReference type="Google" id="ProtNLM"/>
    </source>
</evidence>
<reference evidence="2 3" key="1">
    <citation type="submission" date="2019-08" db="EMBL/GenBank/DDBJ databases">
        <title>Draft genome sequences of two oriental melons (Cucumis melo L. var makuwa).</title>
        <authorList>
            <person name="Kwon S.-Y."/>
        </authorList>
    </citation>
    <scope>NUCLEOTIDE SEQUENCE [LARGE SCALE GENOMIC DNA]</scope>
    <source>
        <strain evidence="3">cv. SW 3</strain>
        <tissue evidence="2">Leaf</tissue>
    </source>
</reference>
<accession>A0A5A7T1D1</accession>
<protein>
    <recommendedName>
        <fullName evidence="4">Mucin-19-like</fullName>
    </recommendedName>
</protein>
<evidence type="ECO:0000313" key="3">
    <source>
        <dbReference type="Proteomes" id="UP000321393"/>
    </source>
</evidence>
<gene>
    <name evidence="2" type="ORF">E6C27_scaffold285G00080</name>
</gene>
<dbReference type="Proteomes" id="UP000321393">
    <property type="component" value="Unassembled WGS sequence"/>
</dbReference>
<dbReference type="EMBL" id="SSTE01019907">
    <property type="protein sequence ID" value="KAA0035397.1"/>
    <property type="molecule type" value="Genomic_DNA"/>
</dbReference>
<proteinExistence type="predicted"/>
<evidence type="ECO:0000313" key="2">
    <source>
        <dbReference type="EMBL" id="KAA0035397.1"/>
    </source>
</evidence>
<organism evidence="2 3">
    <name type="scientific">Cucumis melo var. makuwa</name>
    <name type="common">Oriental melon</name>
    <dbReference type="NCBI Taxonomy" id="1194695"/>
    <lineage>
        <taxon>Eukaryota</taxon>
        <taxon>Viridiplantae</taxon>
        <taxon>Streptophyta</taxon>
        <taxon>Embryophyta</taxon>
        <taxon>Tracheophyta</taxon>
        <taxon>Spermatophyta</taxon>
        <taxon>Magnoliopsida</taxon>
        <taxon>eudicotyledons</taxon>
        <taxon>Gunneridae</taxon>
        <taxon>Pentapetalae</taxon>
        <taxon>rosids</taxon>
        <taxon>fabids</taxon>
        <taxon>Cucurbitales</taxon>
        <taxon>Cucurbitaceae</taxon>
        <taxon>Benincaseae</taxon>
        <taxon>Cucumis</taxon>
    </lineage>
</organism>
<comment type="caution">
    <text evidence="2">The sequence shown here is derived from an EMBL/GenBank/DDBJ whole genome shotgun (WGS) entry which is preliminary data.</text>
</comment>
<name>A0A5A7T1D1_CUCMM</name>
<evidence type="ECO:0000256" key="1">
    <source>
        <dbReference type="SAM" id="MobiDB-lite"/>
    </source>
</evidence>
<sequence length="367" mass="39885">MAEEAQWQGNSQHSTKTPGAPFTLDIILNESLMVPGSPITPDAIFDEPSFPMQSFPTQHEGVGKGIPLFPTPCHCVGKPKPRGEIKKGEEVVAIFVTLLPPSLAALPRRCPSPPSATLADVSLSLSSSPPPPAVSPSSSRVPDADRTPRGAALFHRRCRVEKGFEPEPKTWSYLSFLEGIRELTLKFSGFVAGLFGDSFPFLGVDSIGGHNQVSGKGFSTTGPRVEAGNVVIHRGLHCVIGCKELFTNRHRCPEVLYIVVRLMGHVMDWNWMSMDFKVLRLGVSFGITRLIRVSFGITRLICASFGITRLICASFGITRLIGASFGITRLIRAPFGVTRLMCAFTEPLDCLCKGIARGRPTRGRKDA</sequence>
<feature type="region of interest" description="Disordered" evidence="1">
    <location>
        <begin position="121"/>
        <end position="146"/>
    </location>
</feature>
<dbReference type="AlphaFoldDB" id="A0A5A7T1D1"/>